<dbReference type="PANTHER" id="PTHR43811">
    <property type="entry name" value="FKBP-TYPE PEPTIDYL-PROLYL CIS-TRANS ISOMERASE FKPA"/>
    <property type="match status" value="1"/>
</dbReference>
<accession>A0A3B7MY21</accession>
<evidence type="ECO:0000256" key="5">
    <source>
        <dbReference type="PROSITE-ProRule" id="PRU00277"/>
    </source>
</evidence>
<keyword evidence="4 5" id="KW-0413">Isomerase</keyword>
<dbReference type="KEGG" id="pseg:D3H65_15060"/>
<reference evidence="10 11" key="1">
    <citation type="submission" date="2018-09" db="EMBL/GenBank/DDBJ databases">
        <title>Genome sequencing of strain 6GH32-13.</title>
        <authorList>
            <person name="Weon H.-Y."/>
            <person name="Heo J."/>
            <person name="Kwon S.-W."/>
        </authorList>
    </citation>
    <scope>NUCLEOTIDE SEQUENCE [LARGE SCALE GENOMIC DNA]</scope>
    <source>
        <strain evidence="10 11">5GH32-13</strain>
    </source>
</reference>
<proteinExistence type="inferred from homology"/>
<evidence type="ECO:0000256" key="6">
    <source>
        <dbReference type="RuleBase" id="RU003915"/>
    </source>
</evidence>
<organism evidence="10 11">
    <name type="scientific">Paraflavitalea soli</name>
    <dbReference type="NCBI Taxonomy" id="2315862"/>
    <lineage>
        <taxon>Bacteria</taxon>
        <taxon>Pseudomonadati</taxon>
        <taxon>Bacteroidota</taxon>
        <taxon>Chitinophagia</taxon>
        <taxon>Chitinophagales</taxon>
        <taxon>Chitinophagaceae</taxon>
        <taxon>Paraflavitalea</taxon>
    </lineage>
</organism>
<dbReference type="Pfam" id="PF01346">
    <property type="entry name" value="FKBP_N"/>
    <property type="match status" value="1"/>
</dbReference>
<gene>
    <name evidence="10" type="ORF">D3H65_15060</name>
</gene>
<protein>
    <recommendedName>
        <fullName evidence="6">Peptidyl-prolyl cis-trans isomerase</fullName>
        <ecNumber evidence="6">5.2.1.8</ecNumber>
    </recommendedName>
</protein>
<dbReference type="OrthoDB" id="9814548at2"/>
<dbReference type="InterPro" id="IPR001179">
    <property type="entry name" value="PPIase_FKBP_dom"/>
</dbReference>
<dbReference type="InterPro" id="IPR046357">
    <property type="entry name" value="PPIase_dom_sf"/>
</dbReference>
<feature type="region of interest" description="Disordered" evidence="7">
    <location>
        <begin position="23"/>
        <end position="48"/>
    </location>
</feature>
<dbReference type="SUPFAM" id="SSF54534">
    <property type="entry name" value="FKBP-like"/>
    <property type="match status" value="1"/>
</dbReference>
<evidence type="ECO:0000256" key="4">
    <source>
        <dbReference type="ARBA" id="ARBA00023235"/>
    </source>
</evidence>
<evidence type="ECO:0000256" key="2">
    <source>
        <dbReference type="ARBA" id="ARBA00006577"/>
    </source>
</evidence>
<dbReference type="Gene3D" id="1.10.287.460">
    <property type="entry name" value="Peptidyl-prolyl cis-trans isomerase, FKBP-type, N-terminal domain"/>
    <property type="match status" value="1"/>
</dbReference>
<dbReference type="PANTHER" id="PTHR43811:SF19">
    <property type="entry name" value="39 KDA FK506-BINDING NUCLEAR PROTEIN"/>
    <property type="match status" value="1"/>
</dbReference>
<evidence type="ECO:0000256" key="8">
    <source>
        <dbReference type="SAM" id="SignalP"/>
    </source>
</evidence>
<dbReference type="GO" id="GO:0003755">
    <property type="term" value="F:peptidyl-prolyl cis-trans isomerase activity"/>
    <property type="evidence" value="ECO:0007669"/>
    <property type="project" value="UniProtKB-UniRule"/>
</dbReference>
<dbReference type="EC" id="5.2.1.8" evidence="6"/>
<feature type="chain" id="PRO_5017704542" description="Peptidyl-prolyl cis-trans isomerase" evidence="8">
    <location>
        <begin position="17"/>
        <end position="259"/>
    </location>
</feature>
<name>A0A3B7MY21_9BACT</name>
<dbReference type="Gene3D" id="3.10.50.40">
    <property type="match status" value="1"/>
</dbReference>
<dbReference type="GO" id="GO:0006457">
    <property type="term" value="P:protein folding"/>
    <property type="evidence" value="ECO:0007669"/>
    <property type="project" value="InterPro"/>
</dbReference>
<evidence type="ECO:0000256" key="7">
    <source>
        <dbReference type="SAM" id="MobiDB-lite"/>
    </source>
</evidence>
<comment type="catalytic activity">
    <reaction evidence="1 5 6">
        <text>[protein]-peptidylproline (omega=180) = [protein]-peptidylproline (omega=0)</text>
        <dbReference type="Rhea" id="RHEA:16237"/>
        <dbReference type="Rhea" id="RHEA-COMP:10747"/>
        <dbReference type="Rhea" id="RHEA-COMP:10748"/>
        <dbReference type="ChEBI" id="CHEBI:83833"/>
        <dbReference type="ChEBI" id="CHEBI:83834"/>
        <dbReference type="EC" id="5.2.1.8"/>
    </reaction>
</comment>
<evidence type="ECO:0000259" key="9">
    <source>
        <dbReference type="PROSITE" id="PS50059"/>
    </source>
</evidence>
<comment type="similarity">
    <text evidence="2 6">Belongs to the FKBP-type PPIase family.</text>
</comment>
<dbReference type="AlphaFoldDB" id="A0A3B7MY21"/>
<dbReference type="InterPro" id="IPR000774">
    <property type="entry name" value="PPIase_FKBP_N"/>
</dbReference>
<evidence type="ECO:0000313" key="10">
    <source>
        <dbReference type="EMBL" id="AXY75221.1"/>
    </source>
</evidence>
<sequence>MKRTSLFILTTFAAAAAIGQTTKPAAGKPAPKSATAKPAAGAKTAGTSVPMKNSVDSFSYAIGLSIANFYKQQGVTGINNQLVLKALTDAKNGKPALDEQQANACIMNHMQAARSQKASGAKKAGQAFLAQNKTKPGVVTLPSGLQYQVIQEGTGPKPTPNDQVKCHYVGSFIDGKEFESSRTNGQPATFGVGQVIRGWTEALQLMSVGSKYKLFIPSELGYGDGDNGPIAGGSTLIFEVELLEIIKPEGGTQQPGGQQ</sequence>
<keyword evidence="8" id="KW-0732">Signal</keyword>
<dbReference type="InterPro" id="IPR036944">
    <property type="entry name" value="PPIase_FKBP_N_sf"/>
</dbReference>
<dbReference type="FunFam" id="3.10.50.40:FF:000006">
    <property type="entry name" value="Peptidyl-prolyl cis-trans isomerase"/>
    <property type="match status" value="1"/>
</dbReference>
<keyword evidence="11" id="KW-1185">Reference proteome</keyword>
<evidence type="ECO:0000256" key="3">
    <source>
        <dbReference type="ARBA" id="ARBA00023110"/>
    </source>
</evidence>
<evidence type="ECO:0000256" key="1">
    <source>
        <dbReference type="ARBA" id="ARBA00000971"/>
    </source>
</evidence>
<feature type="signal peptide" evidence="8">
    <location>
        <begin position="1"/>
        <end position="16"/>
    </location>
</feature>
<dbReference type="EMBL" id="CP032157">
    <property type="protein sequence ID" value="AXY75221.1"/>
    <property type="molecule type" value="Genomic_DNA"/>
</dbReference>
<feature type="domain" description="PPIase FKBP-type" evidence="9">
    <location>
        <begin position="161"/>
        <end position="246"/>
    </location>
</feature>
<dbReference type="PROSITE" id="PS50059">
    <property type="entry name" value="FKBP_PPIASE"/>
    <property type="match status" value="1"/>
</dbReference>
<dbReference type="RefSeq" id="WP_119051102.1">
    <property type="nucleotide sequence ID" value="NZ_CP032157.1"/>
</dbReference>
<evidence type="ECO:0000313" key="11">
    <source>
        <dbReference type="Proteomes" id="UP000263900"/>
    </source>
</evidence>
<keyword evidence="3 5" id="KW-0697">Rotamase</keyword>
<dbReference type="Proteomes" id="UP000263900">
    <property type="component" value="Chromosome"/>
</dbReference>
<dbReference type="Pfam" id="PF00254">
    <property type="entry name" value="FKBP_C"/>
    <property type="match status" value="1"/>
</dbReference>